<dbReference type="RefSeq" id="WP_148782495.1">
    <property type="nucleotide sequence ID" value="NZ_VNHU01000004.1"/>
</dbReference>
<accession>A0A5S5C713</accession>
<comment type="caution">
    <text evidence="1">The sequence shown here is derived from an EMBL/GenBank/DDBJ whole genome shotgun (WGS) entry which is preliminary data.</text>
</comment>
<sequence length="79" mass="9117">MPNTEELTMAISNKNSFIGLILGTVPYKALRKEYSHLLSLKLYLQNERLTGIIIALAAAEREYYAYPFHIDLKKQIEED</sequence>
<gene>
    <name evidence="1" type="ORF">BD809_104208</name>
</gene>
<dbReference type="Proteomes" id="UP000324376">
    <property type="component" value="Unassembled WGS sequence"/>
</dbReference>
<evidence type="ECO:0000313" key="2">
    <source>
        <dbReference type="Proteomes" id="UP000324376"/>
    </source>
</evidence>
<protein>
    <submittedName>
        <fullName evidence="1">Uncharacterized protein</fullName>
    </submittedName>
</protein>
<evidence type="ECO:0000313" key="1">
    <source>
        <dbReference type="EMBL" id="TYP74388.1"/>
    </source>
</evidence>
<dbReference type="AlphaFoldDB" id="A0A5S5C713"/>
<reference evidence="1 2" key="1">
    <citation type="submission" date="2019-07" db="EMBL/GenBank/DDBJ databases">
        <title>Genomic Encyclopedia of Archaeal and Bacterial Type Strains, Phase II (KMG-II): from individual species to whole genera.</title>
        <authorList>
            <person name="Goeker M."/>
        </authorList>
    </citation>
    <scope>NUCLEOTIDE SEQUENCE [LARGE SCALE GENOMIC DNA]</scope>
    <source>
        <strain evidence="1 2">DSM 17527</strain>
    </source>
</reference>
<name>A0A5S5C713_9FLAO</name>
<keyword evidence="2" id="KW-1185">Reference proteome</keyword>
<dbReference type="EMBL" id="VNHU01000004">
    <property type="protein sequence ID" value="TYP74388.1"/>
    <property type="molecule type" value="Genomic_DNA"/>
</dbReference>
<organism evidence="1 2">
    <name type="scientific">Aquimarina intermedia</name>
    <dbReference type="NCBI Taxonomy" id="350814"/>
    <lineage>
        <taxon>Bacteria</taxon>
        <taxon>Pseudomonadati</taxon>
        <taxon>Bacteroidota</taxon>
        <taxon>Flavobacteriia</taxon>
        <taxon>Flavobacteriales</taxon>
        <taxon>Flavobacteriaceae</taxon>
        <taxon>Aquimarina</taxon>
    </lineage>
</organism>
<proteinExistence type="predicted"/>